<dbReference type="InterPro" id="IPR036179">
    <property type="entry name" value="Ig-like_dom_sf"/>
</dbReference>
<comment type="subcellular location">
    <subcellularLocation>
        <location evidence="1">Membrane</location>
    </subcellularLocation>
</comment>
<proteinExistence type="predicted"/>
<evidence type="ECO:0000256" key="2">
    <source>
        <dbReference type="ARBA" id="ARBA00022729"/>
    </source>
</evidence>
<keyword evidence="3" id="KW-0472">Membrane</keyword>
<reference evidence="9" key="1">
    <citation type="submission" date="2025-08" db="UniProtKB">
        <authorList>
            <consortium name="RefSeq"/>
        </authorList>
    </citation>
    <scope>IDENTIFICATION</scope>
</reference>
<keyword evidence="8" id="KW-1185">Reference proteome</keyword>
<feature type="compositionally biased region" description="Acidic residues" evidence="5">
    <location>
        <begin position="469"/>
        <end position="484"/>
    </location>
</feature>
<evidence type="ECO:0000313" key="8">
    <source>
        <dbReference type="Proteomes" id="UP001652741"/>
    </source>
</evidence>
<dbReference type="PROSITE" id="PS50835">
    <property type="entry name" value="IG_LIKE"/>
    <property type="match status" value="1"/>
</dbReference>
<dbReference type="SUPFAM" id="SSF48726">
    <property type="entry name" value="Immunoglobulin"/>
    <property type="match status" value="2"/>
</dbReference>
<feature type="chain" id="PRO_5045939346" evidence="6">
    <location>
        <begin position="24"/>
        <end position="729"/>
    </location>
</feature>
<feature type="compositionally biased region" description="Basic and acidic residues" evidence="5">
    <location>
        <begin position="657"/>
        <end position="729"/>
    </location>
</feature>
<feature type="compositionally biased region" description="Acidic residues" evidence="5">
    <location>
        <begin position="619"/>
        <end position="653"/>
    </location>
</feature>
<evidence type="ECO:0000259" key="7">
    <source>
        <dbReference type="PROSITE" id="PS50835"/>
    </source>
</evidence>
<accession>A0ABM3DWQ0</accession>
<dbReference type="InterPro" id="IPR007110">
    <property type="entry name" value="Ig-like_dom"/>
</dbReference>
<dbReference type="SMART" id="SM00409">
    <property type="entry name" value="IG"/>
    <property type="match status" value="2"/>
</dbReference>
<dbReference type="InterPro" id="IPR013783">
    <property type="entry name" value="Ig-like_fold"/>
</dbReference>
<gene>
    <name evidence="9" type="primary">LOC106586558</name>
</gene>
<feature type="compositionally biased region" description="Polar residues" evidence="5">
    <location>
        <begin position="286"/>
        <end position="300"/>
    </location>
</feature>
<dbReference type="RefSeq" id="XP_045563244.1">
    <property type="nucleotide sequence ID" value="XM_045707288.1"/>
</dbReference>
<feature type="compositionally biased region" description="Basic and acidic residues" evidence="5">
    <location>
        <begin position="567"/>
        <end position="618"/>
    </location>
</feature>
<dbReference type="PANTHER" id="PTHR12080">
    <property type="entry name" value="SIGNALING LYMPHOCYTIC ACTIVATION MOLECULE"/>
    <property type="match status" value="1"/>
</dbReference>
<feature type="region of interest" description="Disordered" evidence="5">
    <location>
        <begin position="257"/>
        <end position="729"/>
    </location>
</feature>
<dbReference type="Gene3D" id="2.60.40.10">
    <property type="entry name" value="Immunoglobulins"/>
    <property type="match status" value="2"/>
</dbReference>
<keyword evidence="4" id="KW-0325">Glycoprotein</keyword>
<dbReference type="Proteomes" id="UP001652741">
    <property type="component" value="Chromosome ssa25"/>
</dbReference>
<evidence type="ECO:0000256" key="4">
    <source>
        <dbReference type="ARBA" id="ARBA00023180"/>
    </source>
</evidence>
<keyword evidence="2 6" id="KW-0732">Signal</keyword>
<sequence length="729" mass="80591">MAVSFFGKVIIPFLAYFLVEVTGEQQYGGLGGKITLTPKVSGQPEDILWKHKGNKVVEFDGSQNVEYGSYKGRTILDWSSGALTIKGLADADSGPYELEAVVKGTLQYSQHEVDVIDDVAQPSITCVVDNTTPENMDRTLLCSADLQPLTQFIWRSPGGSESPGPELFIPVGENQDSVYTCVVKNPVSEKTAEFTLKDCYTTAKAALRKSEEEAGLMEVTVQGNKDPEDDHSENTGNIYSTQKGMVKKQVELLNMQDTDANRKRHTTPAGRFFSPIKSGHWPLYRQNDSLSDQQTVTDTEPVQDKPIPAQPKLVTPESKEAQLGTDTPEPNQETAPERETDSAGTTETGQTDSGASAGSVMDNQTEDGEEEKKDNQTRDGDEEKKDNQTGDGEKEKKDNQTGDGKKEKTDNQTGDGEEKEKKDNQTGDGEEKEKKDNQTGDGEEKEKKDNQTGDGEEKEKKDNQTGHGEEEDNQTGHGEEEDNQTGDGEKEKKDNQTGDGKKEKTDNQTGDGEEKEKKDNQTGDGEEKEKKDNQTGHGEEEDNQTGHGEEEDNQTGHGEEEDNQTGDGEKEKKDNQTGDGKKEKTDNQTGDGEEKEKKDNQTGDGEEKEKKDNQTGHGEEEDNQTGHGEEEDNQTGHGEEEDNQTGHGEEEDIQTGHGEKKDNQTGDGEEKKDHQTRDGEEKEKKDNQTRDGEEKKDNQIRDGEEKEKKNNQIRDGEEEKKDNQTGDGE</sequence>
<feature type="domain" description="Ig-like" evidence="7">
    <location>
        <begin position="122"/>
        <end position="195"/>
    </location>
</feature>
<protein>
    <submittedName>
        <fullName evidence="9">Spore wall protein 2 isoform X2</fullName>
    </submittedName>
</protein>
<name>A0ABM3DWQ0_SALSA</name>
<organism evidence="8 9">
    <name type="scientific">Salmo salar</name>
    <name type="common">Atlantic salmon</name>
    <dbReference type="NCBI Taxonomy" id="8030"/>
    <lineage>
        <taxon>Eukaryota</taxon>
        <taxon>Metazoa</taxon>
        <taxon>Chordata</taxon>
        <taxon>Craniata</taxon>
        <taxon>Vertebrata</taxon>
        <taxon>Euteleostomi</taxon>
        <taxon>Actinopterygii</taxon>
        <taxon>Neopterygii</taxon>
        <taxon>Teleostei</taxon>
        <taxon>Protacanthopterygii</taxon>
        <taxon>Salmoniformes</taxon>
        <taxon>Salmonidae</taxon>
        <taxon>Salmoninae</taxon>
        <taxon>Salmo</taxon>
    </lineage>
</organism>
<feature type="compositionally biased region" description="Basic and acidic residues" evidence="5">
    <location>
        <begin position="370"/>
        <end position="468"/>
    </location>
</feature>
<dbReference type="InterPro" id="IPR003599">
    <property type="entry name" value="Ig_sub"/>
</dbReference>
<evidence type="ECO:0000256" key="6">
    <source>
        <dbReference type="SAM" id="SignalP"/>
    </source>
</evidence>
<evidence type="ECO:0000256" key="1">
    <source>
        <dbReference type="ARBA" id="ARBA00004370"/>
    </source>
</evidence>
<dbReference type="InterPro" id="IPR015631">
    <property type="entry name" value="CD2/SLAM_rcpt"/>
</dbReference>
<dbReference type="GeneID" id="106586558"/>
<evidence type="ECO:0000256" key="3">
    <source>
        <dbReference type="ARBA" id="ARBA00023136"/>
    </source>
</evidence>
<feature type="compositionally biased region" description="Polar residues" evidence="5">
    <location>
        <begin position="324"/>
        <end position="334"/>
    </location>
</feature>
<evidence type="ECO:0000256" key="5">
    <source>
        <dbReference type="SAM" id="MobiDB-lite"/>
    </source>
</evidence>
<feature type="compositionally biased region" description="Polar residues" evidence="5">
    <location>
        <begin position="342"/>
        <end position="356"/>
    </location>
</feature>
<feature type="compositionally biased region" description="Basic and acidic residues" evidence="5">
    <location>
        <begin position="487"/>
        <end position="538"/>
    </location>
</feature>
<dbReference type="PANTHER" id="PTHR12080:SF134">
    <property type="entry name" value="CD48 ANTIGEN"/>
    <property type="match status" value="1"/>
</dbReference>
<feature type="compositionally biased region" description="Acidic residues" evidence="5">
    <location>
        <begin position="539"/>
        <end position="564"/>
    </location>
</feature>
<evidence type="ECO:0000313" key="9">
    <source>
        <dbReference type="RefSeq" id="XP_045563244.1"/>
    </source>
</evidence>
<feature type="signal peptide" evidence="6">
    <location>
        <begin position="1"/>
        <end position="23"/>
    </location>
</feature>